<feature type="compositionally biased region" description="Low complexity" evidence="1">
    <location>
        <begin position="121"/>
        <end position="132"/>
    </location>
</feature>
<evidence type="ECO:0000256" key="1">
    <source>
        <dbReference type="SAM" id="MobiDB-lite"/>
    </source>
</evidence>
<keyword evidence="2" id="KW-0472">Membrane</keyword>
<feature type="compositionally biased region" description="Basic and acidic residues" evidence="1">
    <location>
        <begin position="565"/>
        <end position="578"/>
    </location>
</feature>
<dbReference type="OrthoDB" id="8194095at2759"/>
<accession>A0A9J6C6J0</accession>
<dbReference type="PANTHER" id="PTHR45691">
    <property type="entry name" value="PROTEIN DIAPHANOUS"/>
    <property type="match status" value="1"/>
</dbReference>
<evidence type="ECO:0000313" key="4">
    <source>
        <dbReference type="Proteomes" id="UP001107558"/>
    </source>
</evidence>
<dbReference type="AlphaFoldDB" id="A0A9J6C6J0"/>
<feature type="region of interest" description="Disordered" evidence="1">
    <location>
        <begin position="281"/>
        <end position="312"/>
    </location>
</feature>
<feature type="compositionally biased region" description="Low complexity" evidence="1">
    <location>
        <begin position="544"/>
        <end position="557"/>
    </location>
</feature>
<keyword evidence="2" id="KW-0812">Transmembrane</keyword>
<feature type="region of interest" description="Disordered" evidence="1">
    <location>
        <begin position="105"/>
        <end position="140"/>
    </location>
</feature>
<comment type="caution">
    <text evidence="3">The sequence shown here is derived from an EMBL/GenBank/DDBJ whole genome shotgun (WGS) entry which is preliminary data.</text>
</comment>
<feature type="region of interest" description="Disordered" evidence="1">
    <location>
        <begin position="544"/>
        <end position="578"/>
    </location>
</feature>
<name>A0A9J6C6J0_POLVA</name>
<keyword evidence="2" id="KW-1133">Transmembrane helix</keyword>
<reference evidence="3" key="1">
    <citation type="submission" date="2021-03" db="EMBL/GenBank/DDBJ databases">
        <title>Chromosome level genome of the anhydrobiotic midge Polypedilum vanderplanki.</title>
        <authorList>
            <person name="Yoshida Y."/>
            <person name="Kikawada T."/>
            <person name="Gusev O."/>
        </authorList>
    </citation>
    <scope>NUCLEOTIDE SEQUENCE</scope>
    <source>
        <strain evidence="3">NIAS01</strain>
        <tissue evidence="3">Whole body or cell culture</tissue>
    </source>
</reference>
<sequence length="698" mass="79313">MTKETSRNEEVGEGRAIKSNYYFPLSNFLTKPQQSNNYRNQKEGRLIVYPSYTQNIDQTRRRYDMPPPLPQQLLSTGQVAQKRFSPSEAYAGTVYKLKHPEKFPGYQYPKPTQPPPPPPMMMMMTVPPTTTSAPPPPPPQPQYLPPSKFSQPIVVADEKEENPEIPTPIPSKIHHFMPTMIPDMDTTSMNTIIDLLAFDKKVNTSFMPPELHAIKDSIENNHLMMSSDDDNNENTPVAPADLLKFPPNNNSYIDSGDVDLQRFPPNIHSVYLPPDMMKNPEIINSYLPPPSGNKEAEKDDNDDDKSEEQTTKLSAIDLHKFPPNINSIYLPPEMMKNLEIVNSYLPPPSGITEAKNSQKPVEESNENVSVPAIDLHKFYPNIDSSYLPPEMMKNPELINSYLPPPSGQVDNAVTVAPQIDNNIDDSDNDLKMMMYLPPKDLHNFPPNINSFYLPPEMKQQQEIINSYLPPASGDPSQNDLDLIPPQITPAPSLPSLNSNSMNQQMANAGGMQMSGPYFYPKPSGASGMMMPQPMMPPSMMMSMDMGKDMGPPDMNDMTAPSGPPSDHDHDHDHDHHHDHPPWDSYSYYDDHHHHHHHVEETTTPAPPPPAPEEPRVKKYSYYYLGRKLWYIPLYFTFWFCLYVAALIIRSIGRHKVDLPNHYVSRSLHDMSNRELVEKINKMTAFTMAQIEDFKDKYL</sequence>
<evidence type="ECO:0000313" key="3">
    <source>
        <dbReference type="EMBL" id="KAG5677583.1"/>
    </source>
</evidence>
<evidence type="ECO:0000256" key="2">
    <source>
        <dbReference type="SAM" id="Phobius"/>
    </source>
</evidence>
<dbReference type="InterPro" id="IPR051412">
    <property type="entry name" value="Formin_Homology_Diaphanous_sf"/>
</dbReference>
<protein>
    <submittedName>
        <fullName evidence="3">Uncharacterized protein</fullName>
    </submittedName>
</protein>
<gene>
    <name evidence="3" type="ORF">PVAND_007332</name>
</gene>
<keyword evidence="4" id="KW-1185">Reference proteome</keyword>
<organism evidence="3 4">
    <name type="scientific">Polypedilum vanderplanki</name>
    <name type="common">Sleeping chironomid midge</name>
    <dbReference type="NCBI Taxonomy" id="319348"/>
    <lineage>
        <taxon>Eukaryota</taxon>
        <taxon>Metazoa</taxon>
        <taxon>Ecdysozoa</taxon>
        <taxon>Arthropoda</taxon>
        <taxon>Hexapoda</taxon>
        <taxon>Insecta</taxon>
        <taxon>Pterygota</taxon>
        <taxon>Neoptera</taxon>
        <taxon>Endopterygota</taxon>
        <taxon>Diptera</taxon>
        <taxon>Nematocera</taxon>
        <taxon>Chironomoidea</taxon>
        <taxon>Chironomidae</taxon>
        <taxon>Chironominae</taxon>
        <taxon>Polypedilum</taxon>
        <taxon>Polypedilum</taxon>
    </lineage>
</organism>
<feature type="compositionally biased region" description="Pro residues" evidence="1">
    <location>
        <begin position="111"/>
        <end position="120"/>
    </location>
</feature>
<dbReference type="GO" id="GO:0030041">
    <property type="term" value="P:actin filament polymerization"/>
    <property type="evidence" value="ECO:0007669"/>
    <property type="project" value="TreeGrafter"/>
</dbReference>
<dbReference type="EMBL" id="JADBJN010000002">
    <property type="protein sequence ID" value="KAG5677583.1"/>
    <property type="molecule type" value="Genomic_DNA"/>
</dbReference>
<dbReference type="GO" id="GO:0005884">
    <property type="term" value="C:actin filament"/>
    <property type="evidence" value="ECO:0007669"/>
    <property type="project" value="TreeGrafter"/>
</dbReference>
<proteinExistence type="predicted"/>
<dbReference type="Proteomes" id="UP001107558">
    <property type="component" value="Chromosome 2"/>
</dbReference>
<feature type="transmembrane region" description="Helical" evidence="2">
    <location>
        <begin position="628"/>
        <end position="648"/>
    </location>
</feature>
<dbReference type="PANTHER" id="PTHR45691:SF6">
    <property type="entry name" value="PROTEIN DIAPHANOUS"/>
    <property type="match status" value="1"/>
</dbReference>